<proteinExistence type="predicted"/>
<protein>
    <submittedName>
        <fullName evidence="2">Uncharacterized protein</fullName>
    </submittedName>
</protein>
<keyword evidence="1" id="KW-0812">Transmembrane</keyword>
<organism evidence="2 3">
    <name type="scientific">Stieleria maiorica</name>
    <dbReference type="NCBI Taxonomy" id="2795974"/>
    <lineage>
        <taxon>Bacteria</taxon>
        <taxon>Pseudomonadati</taxon>
        <taxon>Planctomycetota</taxon>
        <taxon>Planctomycetia</taxon>
        <taxon>Pirellulales</taxon>
        <taxon>Pirellulaceae</taxon>
        <taxon>Stieleria</taxon>
    </lineage>
</organism>
<dbReference type="AlphaFoldDB" id="A0A5B9MBI7"/>
<evidence type="ECO:0000313" key="2">
    <source>
        <dbReference type="EMBL" id="QEF98103.1"/>
    </source>
</evidence>
<name>A0A5B9MBI7_9BACT</name>
<evidence type="ECO:0000313" key="3">
    <source>
        <dbReference type="Proteomes" id="UP000321353"/>
    </source>
</evidence>
<dbReference type="Proteomes" id="UP000321353">
    <property type="component" value="Chromosome"/>
</dbReference>
<keyword evidence="3" id="KW-1185">Reference proteome</keyword>
<dbReference type="KEGG" id="smam:Mal15_21500"/>
<keyword evidence="1" id="KW-1133">Transmembrane helix</keyword>
<evidence type="ECO:0000256" key="1">
    <source>
        <dbReference type="SAM" id="Phobius"/>
    </source>
</evidence>
<keyword evidence="1" id="KW-0472">Membrane</keyword>
<accession>A0A5B9MBI7</accession>
<feature type="transmembrane region" description="Helical" evidence="1">
    <location>
        <begin position="12"/>
        <end position="31"/>
    </location>
</feature>
<gene>
    <name evidence="2" type="ORF">Mal15_21500</name>
</gene>
<dbReference type="EMBL" id="CP036264">
    <property type="protein sequence ID" value="QEF98103.1"/>
    <property type="molecule type" value="Genomic_DNA"/>
</dbReference>
<reference evidence="2 3" key="1">
    <citation type="submission" date="2019-02" db="EMBL/GenBank/DDBJ databases">
        <title>Planctomycetal bacteria perform biofilm scaping via a novel small molecule.</title>
        <authorList>
            <person name="Jeske O."/>
            <person name="Boedeker C."/>
            <person name="Wiegand S."/>
            <person name="Breitling P."/>
            <person name="Kallscheuer N."/>
            <person name="Jogler M."/>
            <person name="Rohde M."/>
            <person name="Petersen J."/>
            <person name="Medema M.H."/>
            <person name="Surup F."/>
            <person name="Jogler C."/>
        </authorList>
    </citation>
    <scope>NUCLEOTIDE SEQUENCE [LARGE SCALE GENOMIC DNA]</scope>
    <source>
        <strain evidence="2 3">Mal15</strain>
    </source>
</reference>
<sequence length="52" mass="5651">MVVTPADVTAMVYAIPGFLMGVTMSYGFAVWRLPASSEHMPSEQYPNGSVEQ</sequence>